<dbReference type="PANTHER" id="PTHR30502:SF0">
    <property type="entry name" value="PHOSPHOENOLPYRUVATE CARBOXYLASE FAMILY PROTEIN"/>
    <property type="match status" value="1"/>
</dbReference>
<dbReference type="PANTHER" id="PTHR30502">
    <property type="entry name" value="2-KETO-3-DEOXY-L-RHAMNONATE ALDOLASE"/>
    <property type="match status" value="1"/>
</dbReference>
<dbReference type="GO" id="GO:0046872">
    <property type="term" value="F:metal ion binding"/>
    <property type="evidence" value="ECO:0007669"/>
    <property type="project" value="UniProtKB-KW"/>
</dbReference>
<organism evidence="5 6">
    <name type="scientific">Fluviispira sanaruensis</name>
    <dbReference type="NCBI Taxonomy" id="2493639"/>
    <lineage>
        <taxon>Bacteria</taxon>
        <taxon>Pseudomonadati</taxon>
        <taxon>Bdellovibrionota</taxon>
        <taxon>Oligoflexia</taxon>
        <taxon>Silvanigrellales</taxon>
        <taxon>Silvanigrellaceae</taxon>
        <taxon>Fluviispira</taxon>
    </lineage>
</organism>
<keyword evidence="6" id="KW-1185">Reference proteome</keyword>
<dbReference type="Proteomes" id="UP000291236">
    <property type="component" value="Chromosome"/>
</dbReference>
<dbReference type="EMBL" id="AP019368">
    <property type="protein sequence ID" value="BBH54069.1"/>
    <property type="molecule type" value="Genomic_DNA"/>
</dbReference>
<evidence type="ECO:0000313" key="6">
    <source>
        <dbReference type="Proteomes" id="UP000291236"/>
    </source>
</evidence>
<name>A0A4P2VQ45_FLUSA</name>
<dbReference type="KEGG" id="sbf:JCM31447_25260"/>
<dbReference type="GO" id="GO:0016832">
    <property type="term" value="F:aldehyde-lyase activity"/>
    <property type="evidence" value="ECO:0007669"/>
    <property type="project" value="TreeGrafter"/>
</dbReference>
<dbReference type="Pfam" id="PF03328">
    <property type="entry name" value="HpcH_HpaI"/>
    <property type="match status" value="1"/>
</dbReference>
<keyword evidence="2" id="KW-0479">Metal-binding</keyword>
<dbReference type="RefSeq" id="WP_130611128.1">
    <property type="nucleotide sequence ID" value="NZ_AP019368.1"/>
</dbReference>
<comment type="similarity">
    <text evidence="1">Belongs to the HpcH/HpaI aldolase family.</text>
</comment>
<sequence>MIRLGTWITIPHPSIIEIIAKQNFNWICTDLEHSPVSRIELQTSITIIQANGKKAFVRVSANTHNDIKFPLDAGADGIIIPMVNSATEAYEAVQHCLYPPFGRRGAGLSRAQDYGFGFSNHYEKNINNLEIFVQIEHIKAVEEIKQILEIKNITGVFVGPYDLSGSMGIPGDFENPKLKNAIDEVAIETKKAGKFLGIHIIKPEANELKKYAELGYNFLALSLDSYFLGQKIADEVDNFYKIL</sequence>
<dbReference type="SUPFAM" id="SSF51621">
    <property type="entry name" value="Phosphoenolpyruvate/pyruvate domain"/>
    <property type="match status" value="1"/>
</dbReference>
<evidence type="ECO:0000256" key="1">
    <source>
        <dbReference type="ARBA" id="ARBA00005568"/>
    </source>
</evidence>
<dbReference type="AlphaFoldDB" id="A0A4P2VQ45"/>
<feature type="domain" description="HpcH/HpaI aldolase/citrate lyase" evidence="4">
    <location>
        <begin position="3"/>
        <end position="225"/>
    </location>
</feature>
<evidence type="ECO:0000256" key="2">
    <source>
        <dbReference type="ARBA" id="ARBA00022723"/>
    </source>
</evidence>
<dbReference type="InterPro" id="IPR040442">
    <property type="entry name" value="Pyrv_kinase-like_dom_sf"/>
</dbReference>
<dbReference type="Gene3D" id="3.20.20.60">
    <property type="entry name" value="Phosphoenolpyruvate-binding domains"/>
    <property type="match status" value="1"/>
</dbReference>
<gene>
    <name evidence="5" type="ORF">JCM31447_25260</name>
</gene>
<accession>A0A4P2VQ45</accession>
<dbReference type="InterPro" id="IPR005000">
    <property type="entry name" value="Aldolase/citrate-lyase_domain"/>
</dbReference>
<dbReference type="GO" id="GO:0005737">
    <property type="term" value="C:cytoplasm"/>
    <property type="evidence" value="ECO:0007669"/>
    <property type="project" value="TreeGrafter"/>
</dbReference>
<dbReference type="OrthoDB" id="9802624at2"/>
<keyword evidence="3" id="KW-0456">Lyase</keyword>
<evidence type="ECO:0000256" key="3">
    <source>
        <dbReference type="ARBA" id="ARBA00023239"/>
    </source>
</evidence>
<protein>
    <submittedName>
        <fullName evidence="5">2,4-dihydroxyhept-2-ene-1,7-dioic acid aldolase</fullName>
    </submittedName>
</protein>
<reference evidence="5 6" key="1">
    <citation type="submission" date="2018-12" db="EMBL/GenBank/DDBJ databases">
        <title>Rubrispira sanarue gen. nov., sp., nov., a member of the order Silvanigrellales, isolated from a brackish lake in Hamamatsu Japan.</title>
        <authorList>
            <person name="Maejima Y."/>
            <person name="Iino T."/>
            <person name="Muraguchi Y."/>
            <person name="Fukuda K."/>
            <person name="Nojiri H."/>
            <person name="Ohkuma M."/>
            <person name="Moriuchi R."/>
            <person name="Dohra H."/>
            <person name="Kimbara K."/>
            <person name="Shintani M."/>
        </authorList>
    </citation>
    <scope>NUCLEOTIDE SEQUENCE [LARGE SCALE GENOMIC DNA]</scope>
    <source>
        <strain evidence="5 6">RF1110005</strain>
    </source>
</reference>
<dbReference type="InterPro" id="IPR050251">
    <property type="entry name" value="HpcH-HpaI_aldolase"/>
</dbReference>
<dbReference type="InterPro" id="IPR015813">
    <property type="entry name" value="Pyrv/PenolPyrv_kinase-like_dom"/>
</dbReference>
<proteinExistence type="inferred from homology"/>
<evidence type="ECO:0000313" key="5">
    <source>
        <dbReference type="EMBL" id="BBH54069.1"/>
    </source>
</evidence>
<evidence type="ECO:0000259" key="4">
    <source>
        <dbReference type="Pfam" id="PF03328"/>
    </source>
</evidence>